<gene>
    <name evidence="2" type="ORF">H9704_13820</name>
</gene>
<sequence>MRYEHVYAIPAYKDSPYLEDCIRSLKGQTCPSPVILCTSTPSAYIRGLAENYGIPLHVREGKSGIKEDWNFAYAMADGEFVTIAHQDDVYHKDYGARLREAARRYKDMTVFTTDYVIIKDGRLITGDAMLWVKRLLRLPLRIPALRDKTWGKLLPLMFGNSICCPATTYNKGRIGEPLVDSPFQFALDWDTLDRLACRDGRFVCEERPLLYYRVHSGAATKACMEDDRRSREERAMFSRYWPEALVRLLMRGYRAAYKEYD</sequence>
<evidence type="ECO:0000313" key="3">
    <source>
        <dbReference type="Proteomes" id="UP000823910"/>
    </source>
</evidence>
<dbReference type="AlphaFoldDB" id="A0A9D2N2K2"/>
<dbReference type="Proteomes" id="UP000823910">
    <property type="component" value="Unassembled WGS sequence"/>
</dbReference>
<evidence type="ECO:0000259" key="1">
    <source>
        <dbReference type="Pfam" id="PF00535"/>
    </source>
</evidence>
<dbReference type="CDD" id="cd00761">
    <property type="entry name" value="Glyco_tranf_GTA_type"/>
    <property type="match status" value="1"/>
</dbReference>
<proteinExistence type="predicted"/>
<organism evidence="2 3">
    <name type="scientific">Candidatus Enterocloster excrementipullorum</name>
    <dbReference type="NCBI Taxonomy" id="2838559"/>
    <lineage>
        <taxon>Bacteria</taxon>
        <taxon>Bacillati</taxon>
        <taxon>Bacillota</taxon>
        <taxon>Clostridia</taxon>
        <taxon>Lachnospirales</taxon>
        <taxon>Lachnospiraceae</taxon>
        <taxon>Enterocloster</taxon>
    </lineage>
</organism>
<dbReference type="Pfam" id="PF00535">
    <property type="entry name" value="Glycos_transf_2"/>
    <property type="match status" value="1"/>
</dbReference>
<reference evidence="2" key="2">
    <citation type="submission" date="2021-04" db="EMBL/GenBank/DDBJ databases">
        <authorList>
            <person name="Gilroy R."/>
        </authorList>
    </citation>
    <scope>NUCLEOTIDE SEQUENCE</scope>
    <source>
        <strain evidence="2">CHK180-15479</strain>
    </source>
</reference>
<name>A0A9D2N2K2_9FIRM</name>
<evidence type="ECO:0000313" key="2">
    <source>
        <dbReference type="EMBL" id="HJC07197.1"/>
    </source>
</evidence>
<comment type="caution">
    <text evidence="2">The sequence shown here is derived from an EMBL/GenBank/DDBJ whole genome shotgun (WGS) entry which is preliminary data.</text>
</comment>
<dbReference type="Gene3D" id="3.90.550.10">
    <property type="entry name" value="Spore Coat Polysaccharide Biosynthesis Protein SpsA, Chain A"/>
    <property type="match status" value="1"/>
</dbReference>
<feature type="domain" description="Glycosyltransferase 2-like" evidence="1">
    <location>
        <begin position="9"/>
        <end position="129"/>
    </location>
</feature>
<accession>A0A9D2N2K2</accession>
<dbReference type="InterPro" id="IPR001173">
    <property type="entry name" value="Glyco_trans_2-like"/>
</dbReference>
<protein>
    <submittedName>
        <fullName evidence="2">Glycosyltransferase family 2 protein</fullName>
    </submittedName>
</protein>
<dbReference type="SUPFAM" id="SSF53448">
    <property type="entry name" value="Nucleotide-diphospho-sugar transferases"/>
    <property type="match status" value="1"/>
</dbReference>
<reference evidence="2" key="1">
    <citation type="journal article" date="2021" name="PeerJ">
        <title>Extensive microbial diversity within the chicken gut microbiome revealed by metagenomics and culture.</title>
        <authorList>
            <person name="Gilroy R."/>
            <person name="Ravi A."/>
            <person name="Getino M."/>
            <person name="Pursley I."/>
            <person name="Horton D.L."/>
            <person name="Alikhan N.F."/>
            <person name="Baker D."/>
            <person name="Gharbi K."/>
            <person name="Hall N."/>
            <person name="Watson M."/>
            <person name="Adriaenssens E.M."/>
            <person name="Foster-Nyarko E."/>
            <person name="Jarju S."/>
            <person name="Secka A."/>
            <person name="Antonio M."/>
            <person name="Oren A."/>
            <person name="Chaudhuri R.R."/>
            <person name="La Ragione R."/>
            <person name="Hildebrand F."/>
            <person name="Pallen M.J."/>
        </authorList>
    </citation>
    <scope>NUCLEOTIDE SEQUENCE</scope>
    <source>
        <strain evidence="2">CHK180-15479</strain>
    </source>
</reference>
<dbReference type="EMBL" id="DWWT01000075">
    <property type="protein sequence ID" value="HJC07197.1"/>
    <property type="molecule type" value="Genomic_DNA"/>
</dbReference>
<dbReference type="InterPro" id="IPR029044">
    <property type="entry name" value="Nucleotide-diphossugar_trans"/>
</dbReference>